<gene>
    <name evidence="2" type="ORF">CTT34_10350</name>
</gene>
<dbReference type="Proteomes" id="UP000463949">
    <property type="component" value="Chromosome"/>
</dbReference>
<dbReference type="KEGG" id="hmd:CTT34_10350"/>
<accession>A0A857GSG6</accession>
<protein>
    <recommendedName>
        <fullName evidence="4">UrcA family protein</fullName>
    </recommendedName>
</protein>
<feature type="chain" id="PRO_5032714119" description="UrcA family protein" evidence="1">
    <location>
        <begin position="22"/>
        <end position="120"/>
    </location>
</feature>
<sequence>MKLLAAALAALAFLASSSAYAEAIEDVDAFVEELPARIELASFAAERCRSALRSNGDPSSKHCIDLLDKQADVVIMMRNAIIFSEERPGVLDSRFDQDTVMRMDMQRREIDRVVNMIMID</sequence>
<proteinExistence type="predicted"/>
<dbReference type="RefSeq" id="WP_159342370.1">
    <property type="nucleotide sequence ID" value="NZ_CP024621.1"/>
</dbReference>
<dbReference type="EMBL" id="CP024621">
    <property type="protein sequence ID" value="QHD50061.1"/>
    <property type="molecule type" value="Genomic_DNA"/>
</dbReference>
<feature type="signal peptide" evidence="1">
    <location>
        <begin position="1"/>
        <end position="21"/>
    </location>
</feature>
<dbReference type="AlphaFoldDB" id="A0A857GSG6"/>
<keyword evidence="1" id="KW-0732">Signal</keyword>
<evidence type="ECO:0000313" key="3">
    <source>
        <dbReference type="Proteomes" id="UP000463949"/>
    </source>
</evidence>
<evidence type="ECO:0000313" key="2">
    <source>
        <dbReference type="EMBL" id="QHD50061.1"/>
    </source>
</evidence>
<organism evidence="2 3">
    <name type="scientific">Vreelandella aquamarina</name>
    <dbReference type="NCBI Taxonomy" id="77097"/>
    <lineage>
        <taxon>Bacteria</taxon>
        <taxon>Pseudomonadati</taxon>
        <taxon>Pseudomonadota</taxon>
        <taxon>Gammaproteobacteria</taxon>
        <taxon>Oceanospirillales</taxon>
        <taxon>Halomonadaceae</taxon>
        <taxon>Vreelandella</taxon>
    </lineage>
</organism>
<evidence type="ECO:0000256" key="1">
    <source>
        <dbReference type="SAM" id="SignalP"/>
    </source>
</evidence>
<evidence type="ECO:0008006" key="4">
    <source>
        <dbReference type="Google" id="ProtNLM"/>
    </source>
</evidence>
<reference evidence="2 3" key="1">
    <citation type="submission" date="2017-10" db="EMBL/GenBank/DDBJ databases">
        <title>Coral associated bacteria.</title>
        <authorList>
            <person name="Wang X."/>
        </authorList>
    </citation>
    <scope>NUCLEOTIDE SEQUENCE [LARGE SCALE GENOMIC DNA]</scope>
    <source>
        <strain evidence="2 3">SCSIO 43005</strain>
    </source>
</reference>
<name>A0A857GSG6_9GAMM</name>